<dbReference type="Gene3D" id="2.130.10.10">
    <property type="entry name" value="YVTN repeat-like/Quinoprotein amine dehydrogenase"/>
    <property type="match status" value="2"/>
</dbReference>
<dbReference type="EMBL" id="BIFT01000001">
    <property type="protein sequence ID" value="GCE27291.1"/>
    <property type="molecule type" value="Genomic_DNA"/>
</dbReference>
<evidence type="ECO:0000259" key="2">
    <source>
        <dbReference type="Pfam" id="PF13360"/>
    </source>
</evidence>
<dbReference type="InterPro" id="IPR018391">
    <property type="entry name" value="PQQ_b-propeller_rpt"/>
</dbReference>
<accession>A0A402B7E1</accession>
<dbReference type="AlphaFoldDB" id="A0A402B7E1"/>
<feature type="transmembrane region" description="Helical" evidence="1">
    <location>
        <begin position="32"/>
        <end position="53"/>
    </location>
</feature>
<organism evidence="3 4">
    <name type="scientific">Dictyobacter alpinus</name>
    <dbReference type="NCBI Taxonomy" id="2014873"/>
    <lineage>
        <taxon>Bacteria</taxon>
        <taxon>Bacillati</taxon>
        <taxon>Chloroflexota</taxon>
        <taxon>Ktedonobacteria</taxon>
        <taxon>Ktedonobacterales</taxon>
        <taxon>Dictyobacteraceae</taxon>
        <taxon>Dictyobacter</taxon>
    </lineage>
</organism>
<reference evidence="4" key="1">
    <citation type="submission" date="2018-12" db="EMBL/GenBank/DDBJ databases">
        <title>Tengunoibacter tsumagoiensis gen. nov., sp. nov., Dictyobacter kobayashii sp. nov., D. alpinus sp. nov., and D. joshuensis sp. nov. and description of Dictyobacteraceae fam. nov. within the order Ktedonobacterales isolated from Tengu-no-mugimeshi.</title>
        <authorList>
            <person name="Wang C.M."/>
            <person name="Zheng Y."/>
            <person name="Sakai Y."/>
            <person name="Toyoda A."/>
            <person name="Minakuchi Y."/>
            <person name="Abe K."/>
            <person name="Yokota A."/>
            <person name="Yabe S."/>
        </authorList>
    </citation>
    <scope>NUCLEOTIDE SEQUENCE [LARGE SCALE GENOMIC DNA]</scope>
    <source>
        <strain evidence="4">Uno16</strain>
    </source>
</reference>
<dbReference type="RefSeq" id="WP_126627657.1">
    <property type="nucleotide sequence ID" value="NZ_BIFT01000001.1"/>
</dbReference>
<dbReference type="SUPFAM" id="SSF50998">
    <property type="entry name" value="Quinoprotein alcohol dehydrogenase-like"/>
    <property type="match status" value="1"/>
</dbReference>
<sequence length="451" mass="49601">MRDDDDIEIVDLDAPDDVARSGSGAFSRRSRLWLGVLTAIGAVVALVLFWPAVASLVAITRATPPAATPAPRPTVVAQTPPRVSMLTIGDVRLVKESPSYTGDNGFLYALQTTTGHSLWQVSQPVRDFGVVAGDNVYIYTSTYSLAILNAHSGHLLWQRQLGNEATVVGTLAQQVYVSDGEQLTAYDVNTGKQLWSRTRVGSFLQVDAGLIYTFANSHLGWNLLALRPQDGQTVANYTMLDVYLRSIQIENGLAYVVQANSIMFTLQLSDHRQLWRQTLPPNANVARIVDGRIYLDIYDQGKDNQIEVLRGRDGAFLWHYSYGYVSTTDIQDGIVYVSAHSSISALRVETGQLLWHYETGYLDPDIRINAGTVYVNSFSAGVVDTLNAHTGKPIWHYATSQRGKDQSSIISFIVHIDGGIVYIASVNDLTLNAISASNKSPLWNTLIHISR</sequence>
<dbReference type="InterPro" id="IPR011047">
    <property type="entry name" value="Quinoprotein_ADH-like_sf"/>
</dbReference>
<keyword evidence="1" id="KW-1133">Transmembrane helix</keyword>
<gene>
    <name evidence="3" type="ORF">KDA_27750</name>
</gene>
<dbReference type="PANTHER" id="PTHR34512">
    <property type="entry name" value="CELL SURFACE PROTEIN"/>
    <property type="match status" value="1"/>
</dbReference>
<dbReference type="OrthoDB" id="159281at2"/>
<evidence type="ECO:0000313" key="4">
    <source>
        <dbReference type="Proteomes" id="UP000287171"/>
    </source>
</evidence>
<dbReference type="PANTHER" id="PTHR34512:SF30">
    <property type="entry name" value="OUTER MEMBRANE PROTEIN ASSEMBLY FACTOR BAMB"/>
    <property type="match status" value="1"/>
</dbReference>
<dbReference type="Pfam" id="PF13360">
    <property type="entry name" value="PQQ_2"/>
    <property type="match status" value="2"/>
</dbReference>
<feature type="domain" description="Pyrrolo-quinoline quinone repeat" evidence="2">
    <location>
        <begin position="272"/>
        <end position="447"/>
    </location>
</feature>
<evidence type="ECO:0000313" key="3">
    <source>
        <dbReference type="EMBL" id="GCE27291.1"/>
    </source>
</evidence>
<evidence type="ECO:0000256" key="1">
    <source>
        <dbReference type="SAM" id="Phobius"/>
    </source>
</evidence>
<keyword evidence="1" id="KW-0472">Membrane</keyword>
<dbReference type="Proteomes" id="UP000287171">
    <property type="component" value="Unassembled WGS sequence"/>
</dbReference>
<keyword evidence="1" id="KW-0812">Transmembrane</keyword>
<feature type="domain" description="Pyrrolo-quinoline quinone repeat" evidence="2">
    <location>
        <begin position="104"/>
        <end position="238"/>
    </location>
</feature>
<name>A0A402B7E1_9CHLR</name>
<dbReference type="InterPro" id="IPR015943">
    <property type="entry name" value="WD40/YVTN_repeat-like_dom_sf"/>
</dbReference>
<keyword evidence="4" id="KW-1185">Reference proteome</keyword>
<dbReference type="InterPro" id="IPR002372">
    <property type="entry name" value="PQQ_rpt_dom"/>
</dbReference>
<proteinExistence type="predicted"/>
<dbReference type="SMART" id="SM00564">
    <property type="entry name" value="PQQ"/>
    <property type="match status" value="4"/>
</dbReference>
<comment type="caution">
    <text evidence="3">The sequence shown here is derived from an EMBL/GenBank/DDBJ whole genome shotgun (WGS) entry which is preliminary data.</text>
</comment>
<protein>
    <recommendedName>
        <fullName evidence="2">Pyrrolo-quinoline quinone repeat domain-containing protein</fullName>
    </recommendedName>
</protein>